<dbReference type="RefSeq" id="XP_002430715.1">
    <property type="nucleotide sequence ID" value="XM_002430670.1"/>
</dbReference>
<proteinExistence type="predicted"/>
<reference evidence="2" key="3">
    <citation type="submission" date="2021-02" db="UniProtKB">
        <authorList>
            <consortium name="EnsemblMetazoa"/>
        </authorList>
    </citation>
    <scope>IDENTIFICATION</scope>
    <source>
        <strain evidence="2">USDA</strain>
    </source>
</reference>
<keyword evidence="3" id="KW-1185">Reference proteome</keyword>
<accession>E0VX71</accession>
<evidence type="ECO:0000313" key="3">
    <source>
        <dbReference type="Proteomes" id="UP000009046"/>
    </source>
</evidence>
<name>E0VX71_PEDHC</name>
<reference evidence="1" key="2">
    <citation type="submission" date="2007-04" db="EMBL/GenBank/DDBJ databases">
        <title>The genome of the human body louse.</title>
        <authorList>
            <consortium name="The Human Body Louse Genome Consortium"/>
            <person name="Kirkness E."/>
            <person name="Walenz B."/>
            <person name="Hass B."/>
            <person name="Bruggner R."/>
            <person name="Strausberg R."/>
        </authorList>
    </citation>
    <scope>NUCLEOTIDE SEQUENCE</scope>
    <source>
        <strain evidence="1">USDA</strain>
    </source>
</reference>
<dbReference type="GeneID" id="8236012"/>
<dbReference type="VEuPathDB" id="VectorBase:PHUM496050"/>
<dbReference type="EnsemblMetazoa" id="PHUM496050-RA">
    <property type="protein sequence ID" value="PHUM496050-PA"/>
    <property type="gene ID" value="PHUM496050"/>
</dbReference>
<evidence type="ECO:0000313" key="2">
    <source>
        <dbReference type="EnsemblMetazoa" id="PHUM496050-PA"/>
    </source>
</evidence>
<protein>
    <submittedName>
        <fullName evidence="1 2">Uncharacterized protein</fullName>
    </submittedName>
</protein>
<dbReference type="CTD" id="8236012"/>
<dbReference type="KEGG" id="phu:Phum_PHUM496050"/>
<dbReference type="HOGENOM" id="CLU_2815505_0_0_1"/>
<gene>
    <name evidence="2" type="primary">8236012</name>
    <name evidence="1" type="ORF">Phum_PHUM496050</name>
</gene>
<dbReference type="OrthoDB" id="9368434at2759"/>
<evidence type="ECO:0000313" key="1">
    <source>
        <dbReference type="EMBL" id="EEB17977.1"/>
    </source>
</evidence>
<dbReference type="EMBL" id="DS235829">
    <property type="protein sequence ID" value="EEB17977.1"/>
    <property type="molecule type" value="Genomic_DNA"/>
</dbReference>
<sequence>MVLALTPPRPLPQRNRSIYYETIQDIQETDELLLGPREPLQLDVFGEGTNSDEKEIETGKRKGVCVR</sequence>
<dbReference type="Proteomes" id="UP000009046">
    <property type="component" value="Unassembled WGS sequence"/>
</dbReference>
<dbReference type="EMBL" id="AAZO01006012">
    <property type="status" value="NOT_ANNOTATED_CDS"/>
    <property type="molecule type" value="Genomic_DNA"/>
</dbReference>
<organism>
    <name type="scientific">Pediculus humanus subsp. corporis</name>
    <name type="common">Body louse</name>
    <dbReference type="NCBI Taxonomy" id="121224"/>
    <lineage>
        <taxon>Eukaryota</taxon>
        <taxon>Metazoa</taxon>
        <taxon>Ecdysozoa</taxon>
        <taxon>Arthropoda</taxon>
        <taxon>Hexapoda</taxon>
        <taxon>Insecta</taxon>
        <taxon>Pterygota</taxon>
        <taxon>Neoptera</taxon>
        <taxon>Paraneoptera</taxon>
        <taxon>Psocodea</taxon>
        <taxon>Troctomorpha</taxon>
        <taxon>Phthiraptera</taxon>
        <taxon>Anoplura</taxon>
        <taxon>Pediculidae</taxon>
        <taxon>Pediculus</taxon>
    </lineage>
</organism>
<reference evidence="1" key="1">
    <citation type="submission" date="2007-04" db="EMBL/GenBank/DDBJ databases">
        <title>Annotation of Pediculus humanus corporis strain USDA.</title>
        <authorList>
            <person name="Kirkness E."/>
            <person name="Hannick L."/>
            <person name="Hass B."/>
            <person name="Bruggner R."/>
            <person name="Lawson D."/>
            <person name="Bidwell S."/>
            <person name="Joardar V."/>
            <person name="Caler E."/>
            <person name="Walenz B."/>
            <person name="Inman J."/>
            <person name="Schobel S."/>
            <person name="Galinsky K."/>
            <person name="Amedeo P."/>
            <person name="Strausberg R."/>
        </authorList>
    </citation>
    <scope>NUCLEOTIDE SEQUENCE</scope>
    <source>
        <strain evidence="1">USDA</strain>
    </source>
</reference>
<dbReference type="InParanoid" id="E0VX71"/>
<dbReference type="AlphaFoldDB" id="E0VX71"/>